<reference evidence="1 2" key="1">
    <citation type="journal article" date="2021" name="Nat. Plants">
        <title>The Taxus genome provides insights into paclitaxel biosynthesis.</title>
        <authorList>
            <person name="Xiong X."/>
            <person name="Gou J."/>
            <person name="Liao Q."/>
            <person name="Li Y."/>
            <person name="Zhou Q."/>
            <person name="Bi G."/>
            <person name="Li C."/>
            <person name="Du R."/>
            <person name="Wang X."/>
            <person name="Sun T."/>
            <person name="Guo L."/>
            <person name="Liang H."/>
            <person name="Lu P."/>
            <person name="Wu Y."/>
            <person name="Zhang Z."/>
            <person name="Ro D.K."/>
            <person name="Shang Y."/>
            <person name="Huang S."/>
            <person name="Yan J."/>
        </authorList>
    </citation>
    <scope>NUCLEOTIDE SEQUENCE [LARGE SCALE GENOMIC DNA]</scope>
    <source>
        <strain evidence="1">Ta-2019</strain>
    </source>
</reference>
<dbReference type="Proteomes" id="UP000824469">
    <property type="component" value="Unassembled WGS sequence"/>
</dbReference>
<comment type="caution">
    <text evidence="1">The sequence shown here is derived from an EMBL/GenBank/DDBJ whole genome shotgun (WGS) entry which is preliminary data.</text>
</comment>
<feature type="non-terminal residue" evidence="1">
    <location>
        <position position="1"/>
    </location>
</feature>
<proteinExistence type="predicted"/>
<gene>
    <name evidence="1" type="ORF">KI387_021811</name>
</gene>
<keyword evidence="2" id="KW-1185">Reference proteome</keyword>
<accession>A0AA38GE69</accession>
<evidence type="ECO:0000313" key="1">
    <source>
        <dbReference type="EMBL" id="KAH9320042.1"/>
    </source>
</evidence>
<dbReference type="AlphaFoldDB" id="A0AA38GE69"/>
<name>A0AA38GE69_TAXCH</name>
<protein>
    <submittedName>
        <fullName evidence="1">Uncharacterized protein</fullName>
    </submittedName>
</protein>
<feature type="non-terminal residue" evidence="1">
    <location>
        <position position="67"/>
    </location>
</feature>
<evidence type="ECO:0000313" key="2">
    <source>
        <dbReference type="Proteomes" id="UP000824469"/>
    </source>
</evidence>
<sequence length="67" mass="7807">TTGMHRLAEKHEMEPYEVVDNVGRLDVMNMVVDMMDEVEIEHVAREYYEQTKNLMQETVVGYNDADG</sequence>
<dbReference type="EMBL" id="JAHRHJ020000004">
    <property type="protein sequence ID" value="KAH9320042.1"/>
    <property type="molecule type" value="Genomic_DNA"/>
</dbReference>
<organism evidence="1 2">
    <name type="scientific">Taxus chinensis</name>
    <name type="common">Chinese yew</name>
    <name type="synonym">Taxus wallichiana var. chinensis</name>
    <dbReference type="NCBI Taxonomy" id="29808"/>
    <lineage>
        <taxon>Eukaryota</taxon>
        <taxon>Viridiplantae</taxon>
        <taxon>Streptophyta</taxon>
        <taxon>Embryophyta</taxon>
        <taxon>Tracheophyta</taxon>
        <taxon>Spermatophyta</taxon>
        <taxon>Pinopsida</taxon>
        <taxon>Pinidae</taxon>
        <taxon>Conifers II</taxon>
        <taxon>Cupressales</taxon>
        <taxon>Taxaceae</taxon>
        <taxon>Taxus</taxon>
    </lineage>
</organism>